<accession>A0A060T072</accession>
<proteinExistence type="predicted"/>
<sequence>MGIMVAKWAIGCGGRWHGVMEGLSGVSIDAMLTSAGHGGRLLIVTAHGSVVGNRPRQVGLVPLLGNMPTLTTAQVARFAIGTVVDGWLVCRLLELFPDLCLYVCAVGQLPMLNGKNLSPQCAYYVTHIYGTNCKTNPNEIKPATQAGITTQ</sequence>
<dbReference type="EMBL" id="HG937693">
    <property type="protein sequence ID" value="CDP34358.1"/>
    <property type="molecule type" value="Genomic_DNA"/>
</dbReference>
<organism evidence="1">
    <name type="scientific">Blastobotrys adeninivorans</name>
    <name type="common">Yeast</name>
    <name type="synonym">Arxula adeninivorans</name>
    <dbReference type="NCBI Taxonomy" id="409370"/>
    <lineage>
        <taxon>Eukaryota</taxon>
        <taxon>Fungi</taxon>
        <taxon>Dikarya</taxon>
        <taxon>Ascomycota</taxon>
        <taxon>Saccharomycotina</taxon>
        <taxon>Dipodascomycetes</taxon>
        <taxon>Dipodascales</taxon>
        <taxon>Trichomonascaceae</taxon>
        <taxon>Blastobotrys</taxon>
    </lineage>
</organism>
<dbReference type="AlphaFoldDB" id="A0A060T072"/>
<gene>
    <name evidence="1" type="ORF">GNLVRS02_ARAD1C10516g</name>
</gene>
<reference evidence="1" key="2">
    <citation type="submission" date="2014-06" db="EMBL/GenBank/DDBJ databases">
        <title>The complete genome of Blastobotrys (Arxula) adeninivorans LS3 - a yeast of biotechnological interest.</title>
        <authorList>
            <person name="Kunze G."/>
            <person name="Gaillardin C."/>
            <person name="Czernicka M."/>
            <person name="Durrens P."/>
            <person name="Martin T."/>
            <person name="Boer E."/>
            <person name="Gabaldon T."/>
            <person name="Cruz J."/>
            <person name="Talla E."/>
            <person name="Marck C."/>
            <person name="Goffeau A."/>
            <person name="Barbe V."/>
            <person name="Baret P."/>
            <person name="Baronian K."/>
            <person name="Beier S."/>
            <person name="Bleykasten C."/>
            <person name="Bode R."/>
            <person name="Casaregola S."/>
            <person name="Despons L."/>
            <person name="Fairhead C."/>
            <person name="Giersberg M."/>
            <person name="Gierski P."/>
            <person name="Hahnel U."/>
            <person name="Hartmann A."/>
            <person name="Jankowska D."/>
            <person name="Jubin C."/>
            <person name="Jung P."/>
            <person name="Lafontaine I."/>
            <person name="Leh-Louis V."/>
            <person name="Lemaire M."/>
            <person name="Marcet-Houben M."/>
            <person name="Mascher M."/>
            <person name="Morel G."/>
            <person name="Richard G.-F."/>
            <person name="Riechen J."/>
            <person name="Sacerdot C."/>
            <person name="Sarkar A."/>
            <person name="Savel G."/>
            <person name="Schacherer J."/>
            <person name="Sherman D."/>
            <person name="Straub M.-L."/>
            <person name="Stein N."/>
            <person name="Thierry A."/>
            <person name="Trautwein-Schult A."/>
            <person name="Westhof E."/>
            <person name="Worch S."/>
            <person name="Dujon B."/>
            <person name="Souciet J.-L."/>
            <person name="Wincker P."/>
            <person name="Scholz U."/>
            <person name="Neuveglise N."/>
        </authorList>
    </citation>
    <scope>NUCLEOTIDE SEQUENCE</scope>
    <source>
        <strain evidence="1">LS3</strain>
    </source>
</reference>
<reference evidence="1" key="1">
    <citation type="submission" date="2014-02" db="EMBL/GenBank/DDBJ databases">
        <authorList>
            <person name="Genoscope - CEA"/>
        </authorList>
    </citation>
    <scope>NUCLEOTIDE SEQUENCE</scope>
    <source>
        <strain evidence="1">LS3</strain>
    </source>
</reference>
<name>A0A060T072_BLAAD</name>
<protein>
    <submittedName>
        <fullName evidence="1">ARAD1C10516p</fullName>
    </submittedName>
</protein>
<evidence type="ECO:0000313" key="1">
    <source>
        <dbReference type="EMBL" id="CDP34358.1"/>
    </source>
</evidence>